<comment type="catalytic activity">
    <reaction evidence="15">
        <text>a beta-D-galactoside + CMP-N-acetyl-beta-neuraminate = an N-acetyl-alpha-neuraminyl-(2-&gt;6)-beta-D-galactosyl derivative + CMP + H(+)</text>
        <dbReference type="Rhea" id="RHEA:52104"/>
        <dbReference type="ChEBI" id="CHEBI:15378"/>
        <dbReference type="ChEBI" id="CHEBI:28034"/>
        <dbReference type="ChEBI" id="CHEBI:57812"/>
        <dbReference type="ChEBI" id="CHEBI:60377"/>
        <dbReference type="ChEBI" id="CHEBI:136398"/>
        <dbReference type="EC" id="2.4.3.1"/>
    </reaction>
</comment>
<reference evidence="22" key="1">
    <citation type="submission" date="2025-08" db="UniProtKB">
        <authorList>
            <consortium name="Ensembl"/>
        </authorList>
    </citation>
    <scope>IDENTIFICATION</scope>
</reference>
<dbReference type="GeneTree" id="ENSGT00940000157053"/>
<keyword evidence="7" id="KW-0808">Transferase</keyword>
<dbReference type="Proteomes" id="UP000261540">
    <property type="component" value="Unplaced"/>
</dbReference>
<evidence type="ECO:0000256" key="15">
    <source>
        <dbReference type="ARBA" id="ARBA00034249"/>
    </source>
</evidence>
<evidence type="ECO:0000256" key="4">
    <source>
        <dbReference type="ARBA" id="ARBA00006003"/>
    </source>
</evidence>
<dbReference type="STRING" id="1676925.ENSPKIP00000000349"/>
<dbReference type="Gene3D" id="3.90.1480.20">
    <property type="entry name" value="Glycosyl transferase family 29"/>
    <property type="match status" value="1"/>
</dbReference>
<evidence type="ECO:0000256" key="8">
    <source>
        <dbReference type="ARBA" id="ARBA00022692"/>
    </source>
</evidence>
<keyword evidence="23" id="KW-1185">Reference proteome</keyword>
<dbReference type="GO" id="GO:0097503">
    <property type="term" value="P:sialylation"/>
    <property type="evidence" value="ECO:0007669"/>
    <property type="project" value="TreeGrafter"/>
</dbReference>
<evidence type="ECO:0000256" key="9">
    <source>
        <dbReference type="ARBA" id="ARBA00022968"/>
    </source>
</evidence>
<reference evidence="22" key="2">
    <citation type="submission" date="2025-09" db="UniProtKB">
        <authorList>
            <consortium name="Ensembl"/>
        </authorList>
    </citation>
    <scope>IDENTIFICATION</scope>
</reference>
<dbReference type="PANTHER" id="PTHR46059">
    <property type="entry name" value="BETA-GALACTOSIDE ALPHA-2,6-SIALYLTRANSFERASE"/>
    <property type="match status" value="1"/>
</dbReference>
<evidence type="ECO:0000256" key="20">
    <source>
        <dbReference type="ARBA" id="ARBA00080062"/>
    </source>
</evidence>
<evidence type="ECO:0000256" key="12">
    <source>
        <dbReference type="ARBA" id="ARBA00023136"/>
    </source>
</evidence>
<feature type="transmembrane region" description="Helical" evidence="21">
    <location>
        <begin position="20"/>
        <end position="37"/>
    </location>
</feature>
<comment type="pathway">
    <text evidence="3">Protein modification; protein glycosylation.</text>
</comment>
<evidence type="ECO:0000256" key="11">
    <source>
        <dbReference type="ARBA" id="ARBA00023034"/>
    </source>
</evidence>
<comment type="subcellular location">
    <subcellularLocation>
        <location evidence="1">Golgi apparatus</location>
        <location evidence="1">Golgi stack membrane</location>
        <topology evidence="1">Single-pass type II membrane protein</topology>
    </subcellularLocation>
    <subcellularLocation>
        <location evidence="2">Secreted</location>
    </subcellularLocation>
</comment>
<keyword evidence="6" id="KW-0328">Glycosyltransferase</keyword>
<evidence type="ECO:0000256" key="16">
    <source>
        <dbReference type="ARBA" id="ARBA00034329"/>
    </source>
</evidence>
<dbReference type="AlphaFoldDB" id="A0A3B3Q3E8"/>
<evidence type="ECO:0000256" key="21">
    <source>
        <dbReference type="SAM" id="Phobius"/>
    </source>
</evidence>
<keyword evidence="12 21" id="KW-0472">Membrane</keyword>
<dbReference type="InterPro" id="IPR038578">
    <property type="entry name" value="GT29-like_sf"/>
</dbReference>
<evidence type="ECO:0000256" key="1">
    <source>
        <dbReference type="ARBA" id="ARBA00004447"/>
    </source>
</evidence>
<dbReference type="FunFam" id="3.90.1480.20:FF:000012">
    <property type="entry name" value="ST6 beta-galactoside alpha-2,6-sialyltransferase 1"/>
    <property type="match status" value="1"/>
</dbReference>
<dbReference type="InterPro" id="IPR001675">
    <property type="entry name" value="Glyco_trans_29"/>
</dbReference>
<name>A0A3B3Q3E8_9TELE</name>
<evidence type="ECO:0000256" key="6">
    <source>
        <dbReference type="ARBA" id="ARBA00022676"/>
    </source>
</evidence>
<evidence type="ECO:0000313" key="22">
    <source>
        <dbReference type="Ensembl" id="ENSPKIP00000000349.1"/>
    </source>
</evidence>
<evidence type="ECO:0000256" key="3">
    <source>
        <dbReference type="ARBA" id="ARBA00004922"/>
    </source>
</evidence>
<proteinExistence type="inferred from homology"/>
<dbReference type="GO" id="GO:0005576">
    <property type="term" value="C:extracellular region"/>
    <property type="evidence" value="ECO:0007669"/>
    <property type="project" value="UniProtKB-SubCell"/>
</dbReference>
<evidence type="ECO:0000256" key="14">
    <source>
        <dbReference type="ARBA" id="ARBA00023180"/>
    </source>
</evidence>
<evidence type="ECO:0000256" key="7">
    <source>
        <dbReference type="ARBA" id="ARBA00022679"/>
    </source>
</evidence>
<dbReference type="GO" id="GO:0018279">
    <property type="term" value="P:protein N-linked glycosylation via asparagine"/>
    <property type="evidence" value="ECO:0007669"/>
    <property type="project" value="TreeGrafter"/>
</dbReference>
<keyword evidence="10 21" id="KW-1133">Transmembrane helix</keyword>
<keyword evidence="14" id="KW-0325">Glycoprotein</keyword>
<evidence type="ECO:0000256" key="19">
    <source>
        <dbReference type="ARBA" id="ARBA00076676"/>
    </source>
</evidence>
<evidence type="ECO:0000256" key="18">
    <source>
        <dbReference type="ARBA" id="ARBA00076526"/>
    </source>
</evidence>
<evidence type="ECO:0000256" key="13">
    <source>
        <dbReference type="ARBA" id="ARBA00023157"/>
    </source>
</evidence>
<keyword evidence="9" id="KW-0735">Signal-anchor</keyword>
<evidence type="ECO:0000256" key="17">
    <source>
        <dbReference type="ARBA" id="ARBA00069321"/>
    </source>
</evidence>
<dbReference type="EC" id="2.4.3.1" evidence="16"/>
<dbReference type="GO" id="GO:0003835">
    <property type="term" value="F:beta-galactoside alpha-2,6-sialyltransferase activity"/>
    <property type="evidence" value="ECO:0007669"/>
    <property type="project" value="UniProtKB-EC"/>
</dbReference>
<evidence type="ECO:0000256" key="10">
    <source>
        <dbReference type="ARBA" id="ARBA00022989"/>
    </source>
</evidence>
<dbReference type="Ensembl" id="ENSPKIT00000024240.1">
    <property type="protein sequence ID" value="ENSPKIP00000000349.1"/>
    <property type="gene ID" value="ENSPKIG00000019053.1"/>
</dbReference>
<sequence length="373" mass="43198">MQLSIWIMKPSLRMHSPHWGFNFMIATCLLMMLYFILRKSFLPERLNPAATVTAKAFVWKVHKKHWPVWDENATEIGVAMRRAIGKFWERNQFGVPRNMTHRNVTVTQSDLMHELRTRVPLRTIEPGDGPFSGNEWQEYLPRRSLEQSLGPLKTCAVVMSSGSIGNSALGAEIDKHDAVLRFNAAPTQKYSADVGNKTSMRLVNSQVLTSKYTGFLTDPLYSTGVLIVWDPSPYSKDLYAWYKKPDFNFFRTYLQYRKLHPEQPFYILSPSFQWNLWDIIQENSPVHIQPHPPSSGMLGIVVMMNLCEQISVYEFLPSRRRTSLCHYFESIRNKQCTMGHYHPITFEKNLIKRLNHGTDYDICSSGKVTLHGF</sequence>
<evidence type="ECO:0000313" key="23">
    <source>
        <dbReference type="Proteomes" id="UP000261540"/>
    </source>
</evidence>
<comment type="similarity">
    <text evidence="4">Belongs to the glycosyltransferase 29 family.</text>
</comment>
<evidence type="ECO:0000256" key="5">
    <source>
        <dbReference type="ARBA" id="ARBA00022525"/>
    </source>
</evidence>
<accession>A0A3B3Q3E8</accession>
<keyword evidence="13" id="KW-1015">Disulfide bond</keyword>
<protein>
    <recommendedName>
        <fullName evidence="17">Beta-galactoside alpha-2,6-sialyltransferase 1</fullName>
        <ecNumber evidence="16">2.4.3.1</ecNumber>
    </recommendedName>
    <alternativeName>
        <fullName evidence="20">CMP-N-acetylneuraminate-beta-galactosamide-alpha-2,6-sialyltransferase 1</fullName>
    </alternativeName>
    <alternativeName>
        <fullName evidence="19">ST6Gal I</fullName>
    </alternativeName>
    <alternativeName>
        <fullName evidence="18">Sialyltransferase 1</fullName>
    </alternativeName>
</protein>
<keyword evidence="5" id="KW-0964">Secreted</keyword>
<keyword evidence="11" id="KW-0333">Golgi apparatus</keyword>
<dbReference type="PANTHER" id="PTHR46059:SF2">
    <property type="entry name" value="BETA-GALACTOSIDE ALPHA-2,6-SIALYLTRANSFERASE 1"/>
    <property type="match status" value="1"/>
</dbReference>
<dbReference type="Pfam" id="PF00777">
    <property type="entry name" value="Glyco_transf_29"/>
    <property type="match status" value="1"/>
</dbReference>
<dbReference type="GO" id="GO:0032580">
    <property type="term" value="C:Golgi cisterna membrane"/>
    <property type="evidence" value="ECO:0007669"/>
    <property type="project" value="UniProtKB-SubCell"/>
</dbReference>
<keyword evidence="8 21" id="KW-0812">Transmembrane</keyword>
<evidence type="ECO:0000256" key="2">
    <source>
        <dbReference type="ARBA" id="ARBA00004613"/>
    </source>
</evidence>
<organism evidence="22 23">
    <name type="scientific">Paramormyrops kingsleyae</name>
    <dbReference type="NCBI Taxonomy" id="1676925"/>
    <lineage>
        <taxon>Eukaryota</taxon>
        <taxon>Metazoa</taxon>
        <taxon>Chordata</taxon>
        <taxon>Craniata</taxon>
        <taxon>Vertebrata</taxon>
        <taxon>Euteleostomi</taxon>
        <taxon>Actinopterygii</taxon>
        <taxon>Neopterygii</taxon>
        <taxon>Teleostei</taxon>
        <taxon>Osteoglossocephala</taxon>
        <taxon>Osteoglossomorpha</taxon>
        <taxon>Osteoglossiformes</taxon>
        <taxon>Mormyridae</taxon>
        <taxon>Paramormyrops</taxon>
    </lineage>
</organism>